<sequence>MPRKAPAATDGAEPRRSSRIKDLPKTDPPKKAPAKPRAKKADGEAPKRGKKRAAEDTNGAEPPAKKAKAAAKPASKAAAKPSSKASAKPTSKASAKPTSRAGSKKPASKVEAGDKADGANIPATIAEETEA</sequence>
<reference evidence="3" key="2">
    <citation type="submission" date="2015-01" db="EMBL/GenBank/DDBJ databases">
        <title>Evolutionary Origins and Diversification of the Mycorrhizal Mutualists.</title>
        <authorList>
            <consortium name="DOE Joint Genome Institute"/>
            <consortium name="Mycorrhizal Genomics Consortium"/>
            <person name="Kohler A."/>
            <person name="Kuo A."/>
            <person name="Nagy L.G."/>
            <person name="Floudas D."/>
            <person name="Copeland A."/>
            <person name="Barry K.W."/>
            <person name="Cichocki N."/>
            <person name="Veneault-Fourrey C."/>
            <person name="LaButti K."/>
            <person name="Lindquist E.A."/>
            <person name="Lipzen A."/>
            <person name="Lundell T."/>
            <person name="Morin E."/>
            <person name="Murat C."/>
            <person name="Riley R."/>
            <person name="Ohm R."/>
            <person name="Sun H."/>
            <person name="Tunlid A."/>
            <person name="Henrissat B."/>
            <person name="Grigoriev I.V."/>
            <person name="Hibbett D.S."/>
            <person name="Martin F."/>
        </authorList>
    </citation>
    <scope>NUCLEOTIDE SEQUENCE [LARGE SCALE GENOMIC DNA]</scope>
    <source>
        <strain evidence="3">F 1598</strain>
    </source>
</reference>
<dbReference type="AlphaFoldDB" id="A0A0C3B1X7"/>
<dbReference type="HOGENOM" id="CLU_110810_0_0_1"/>
<evidence type="ECO:0000256" key="1">
    <source>
        <dbReference type="SAM" id="MobiDB-lite"/>
    </source>
</evidence>
<dbReference type="EMBL" id="KN833005">
    <property type="protein sequence ID" value="KIM80208.1"/>
    <property type="molecule type" value="Genomic_DNA"/>
</dbReference>
<reference evidence="2 3" key="1">
    <citation type="submission" date="2014-04" db="EMBL/GenBank/DDBJ databases">
        <authorList>
            <consortium name="DOE Joint Genome Institute"/>
            <person name="Kuo A."/>
            <person name="Tarkka M."/>
            <person name="Buscot F."/>
            <person name="Kohler A."/>
            <person name="Nagy L.G."/>
            <person name="Floudas D."/>
            <person name="Copeland A."/>
            <person name="Barry K.W."/>
            <person name="Cichocki N."/>
            <person name="Veneault-Fourrey C."/>
            <person name="LaButti K."/>
            <person name="Lindquist E.A."/>
            <person name="Lipzen A."/>
            <person name="Lundell T."/>
            <person name="Morin E."/>
            <person name="Murat C."/>
            <person name="Sun H."/>
            <person name="Tunlid A."/>
            <person name="Henrissat B."/>
            <person name="Grigoriev I.V."/>
            <person name="Hibbett D.S."/>
            <person name="Martin F."/>
            <person name="Nordberg H.P."/>
            <person name="Cantor M.N."/>
            <person name="Hua S.X."/>
        </authorList>
    </citation>
    <scope>NUCLEOTIDE SEQUENCE [LARGE SCALE GENOMIC DNA]</scope>
    <source>
        <strain evidence="2 3">F 1598</strain>
    </source>
</reference>
<dbReference type="STRING" id="765440.A0A0C3B1X7"/>
<protein>
    <submittedName>
        <fullName evidence="2">Uncharacterized protein</fullName>
    </submittedName>
</protein>
<name>A0A0C3B1X7_PILCF</name>
<feature type="compositionally biased region" description="Low complexity" evidence="1">
    <location>
        <begin position="70"/>
        <end position="99"/>
    </location>
</feature>
<feature type="region of interest" description="Disordered" evidence="1">
    <location>
        <begin position="1"/>
        <end position="131"/>
    </location>
</feature>
<evidence type="ECO:0000313" key="2">
    <source>
        <dbReference type="EMBL" id="KIM80208.1"/>
    </source>
</evidence>
<proteinExistence type="predicted"/>
<accession>A0A0C3B1X7</accession>
<feature type="compositionally biased region" description="Basic and acidic residues" evidence="1">
    <location>
        <begin position="12"/>
        <end position="30"/>
    </location>
</feature>
<dbReference type="InParanoid" id="A0A0C3B1X7"/>
<feature type="compositionally biased region" description="Basic and acidic residues" evidence="1">
    <location>
        <begin position="39"/>
        <end position="55"/>
    </location>
</feature>
<gene>
    <name evidence="2" type="ORF">PILCRDRAFT_9759</name>
</gene>
<dbReference type="Proteomes" id="UP000054166">
    <property type="component" value="Unassembled WGS sequence"/>
</dbReference>
<keyword evidence="3" id="KW-1185">Reference proteome</keyword>
<organism evidence="2 3">
    <name type="scientific">Piloderma croceum (strain F 1598)</name>
    <dbReference type="NCBI Taxonomy" id="765440"/>
    <lineage>
        <taxon>Eukaryota</taxon>
        <taxon>Fungi</taxon>
        <taxon>Dikarya</taxon>
        <taxon>Basidiomycota</taxon>
        <taxon>Agaricomycotina</taxon>
        <taxon>Agaricomycetes</taxon>
        <taxon>Agaricomycetidae</taxon>
        <taxon>Atheliales</taxon>
        <taxon>Atheliaceae</taxon>
        <taxon>Piloderma</taxon>
    </lineage>
</organism>
<evidence type="ECO:0000313" key="3">
    <source>
        <dbReference type="Proteomes" id="UP000054166"/>
    </source>
</evidence>